<dbReference type="Proteomes" id="UP000239480">
    <property type="component" value="Unassembled WGS sequence"/>
</dbReference>
<protein>
    <recommendedName>
        <fullName evidence="2">Peptide deformylase</fullName>
        <shortName evidence="2">PDF</shortName>
        <ecNumber evidence="2">3.5.1.88</ecNumber>
    </recommendedName>
    <alternativeName>
        <fullName evidence="2">Polypeptide deformylase</fullName>
    </alternativeName>
</protein>
<dbReference type="SUPFAM" id="SSF56420">
    <property type="entry name" value="Peptide deformylase"/>
    <property type="match status" value="1"/>
</dbReference>
<dbReference type="NCBIfam" id="TIGR00079">
    <property type="entry name" value="pept_deformyl"/>
    <property type="match status" value="1"/>
</dbReference>
<dbReference type="Pfam" id="PF01327">
    <property type="entry name" value="Pep_deformylase"/>
    <property type="match status" value="1"/>
</dbReference>
<dbReference type="AlphaFoldDB" id="A0A2T0RJ23"/>
<gene>
    <name evidence="2" type="primary">def</name>
    <name evidence="3" type="ORF">CLV78_11021</name>
</gene>
<dbReference type="HAMAP" id="MF_00163">
    <property type="entry name" value="Pep_deformylase"/>
    <property type="match status" value="1"/>
</dbReference>
<feature type="active site" evidence="2">
    <location>
        <position position="137"/>
    </location>
</feature>
<dbReference type="PIRSF" id="PIRSF004749">
    <property type="entry name" value="Pep_def"/>
    <property type="match status" value="1"/>
</dbReference>
<comment type="caution">
    <text evidence="3">The sequence shown here is derived from an EMBL/GenBank/DDBJ whole genome shotgun (WGS) entry which is preliminary data.</text>
</comment>
<dbReference type="NCBIfam" id="NF001159">
    <property type="entry name" value="PRK00150.1-3"/>
    <property type="match status" value="1"/>
</dbReference>
<reference evidence="3 4" key="1">
    <citation type="submission" date="2018-03" db="EMBL/GenBank/DDBJ databases">
        <title>Genomic Encyclopedia of Archaeal and Bacterial Type Strains, Phase II (KMG-II): from individual species to whole genera.</title>
        <authorList>
            <person name="Goeker M."/>
        </authorList>
    </citation>
    <scope>NUCLEOTIDE SEQUENCE [LARGE SCALE GENOMIC DNA]</scope>
    <source>
        <strain evidence="3 4">DSM 29328</strain>
    </source>
</reference>
<dbReference type="EMBL" id="PVTD01000010">
    <property type="protein sequence ID" value="PRY21148.1"/>
    <property type="molecule type" value="Genomic_DNA"/>
</dbReference>
<dbReference type="PANTHER" id="PTHR10458">
    <property type="entry name" value="PEPTIDE DEFORMYLASE"/>
    <property type="match status" value="1"/>
</dbReference>
<evidence type="ECO:0000313" key="3">
    <source>
        <dbReference type="EMBL" id="PRY21148.1"/>
    </source>
</evidence>
<dbReference type="GO" id="GO:0006412">
    <property type="term" value="P:translation"/>
    <property type="evidence" value="ECO:0007669"/>
    <property type="project" value="UniProtKB-UniRule"/>
</dbReference>
<dbReference type="OrthoDB" id="9804313at2"/>
<feature type="binding site" evidence="2">
    <location>
        <position position="94"/>
    </location>
    <ligand>
        <name>Fe cation</name>
        <dbReference type="ChEBI" id="CHEBI:24875"/>
    </ligand>
</feature>
<dbReference type="Gene3D" id="3.90.45.10">
    <property type="entry name" value="Peptide deformylase"/>
    <property type="match status" value="1"/>
</dbReference>
<dbReference type="InterPro" id="IPR023635">
    <property type="entry name" value="Peptide_deformylase"/>
</dbReference>
<comment type="function">
    <text evidence="2">Removes the formyl group from the N-terminal Met of newly synthesized proteins. Requires at least a dipeptide for an efficient rate of reaction. N-terminal L-methionine is a prerequisite for activity but the enzyme has broad specificity at other positions.</text>
</comment>
<keyword evidence="4" id="KW-1185">Reference proteome</keyword>
<dbReference type="GO" id="GO:0046872">
    <property type="term" value="F:metal ion binding"/>
    <property type="evidence" value="ECO:0007669"/>
    <property type="project" value="UniProtKB-KW"/>
</dbReference>
<sequence>MGVLKIVTWPDPILARDCEPVAEIDAGVRELVEDMLETMYAAEGRGLAAPQVGRPLRIFVMDVAWKERSPDPVVCINPEITWTSPEVSARGEACLSIPGISARVERPAQVHMRWTGIDGALRDEDLSGFAAICAQHELDHLDGIVTLDRVDRQTRLALIEEYSA</sequence>
<keyword evidence="2" id="KW-0648">Protein biosynthesis</keyword>
<dbReference type="CDD" id="cd00487">
    <property type="entry name" value="Pep_deformylase"/>
    <property type="match status" value="1"/>
</dbReference>
<evidence type="ECO:0000313" key="4">
    <source>
        <dbReference type="Proteomes" id="UP000239480"/>
    </source>
</evidence>
<dbReference type="InterPro" id="IPR036821">
    <property type="entry name" value="Peptide_deformylase_sf"/>
</dbReference>
<comment type="cofactor">
    <cofactor evidence="2">
        <name>Fe(2+)</name>
        <dbReference type="ChEBI" id="CHEBI:29033"/>
    </cofactor>
    <text evidence="2">Binds 1 Fe(2+) ion.</text>
</comment>
<dbReference type="PANTHER" id="PTHR10458:SF22">
    <property type="entry name" value="PEPTIDE DEFORMYLASE"/>
    <property type="match status" value="1"/>
</dbReference>
<comment type="similarity">
    <text evidence="1 2">Belongs to the polypeptide deformylase family.</text>
</comment>
<organism evidence="3 4">
    <name type="scientific">Aliiruegeria haliotis</name>
    <dbReference type="NCBI Taxonomy" id="1280846"/>
    <lineage>
        <taxon>Bacteria</taxon>
        <taxon>Pseudomonadati</taxon>
        <taxon>Pseudomonadota</taxon>
        <taxon>Alphaproteobacteria</taxon>
        <taxon>Rhodobacterales</taxon>
        <taxon>Roseobacteraceae</taxon>
        <taxon>Aliiruegeria</taxon>
    </lineage>
</organism>
<keyword evidence="2" id="KW-0378">Hydrolase</keyword>
<dbReference type="RefSeq" id="WP_106206912.1">
    <property type="nucleotide sequence ID" value="NZ_PVTD01000010.1"/>
</dbReference>
<dbReference type="GO" id="GO:0042586">
    <property type="term" value="F:peptide deformylase activity"/>
    <property type="evidence" value="ECO:0007669"/>
    <property type="project" value="UniProtKB-UniRule"/>
</dbReference>
<accession>A0A2T0RJ23</accession>
<keyword evidence="2" id="KW-0408">Iron</keyword>
<feature type="binding site" evidence="2">
    <location>
        <position position="140"/>
    </location>
    <ligand>
        <name>Fe cation</name>
        <dbReference type="ChEBI" id="CHEBI:24875"/>
    </ligand>
</feature>
<dbReference type="PRINTS" id="PR01576">
    <property type="entry name" value="PDEFORMYLASE"/>
</dbReference>
<keyword evidence="2" id="KW-0479">Metal-binding</keyword>
<dbReference type="EC" id="3.5.1.88" evidence="2"/>
<comment type="catalytic activity">
    <reaction evidence="2">
        <text>N-terminal N-formyl-L-methionyl-[peptide] + H2O = N-terminal L-methionyl-[peptide] + formate</text>
        <dbReference type="Rhea" id="RHEA:24420"/>
        <dbReference type="Rhea" id="RHEA-COMP:10639"/>
        <dbReference type="Rhea" id="RHEA-COMP:10640"/>
        <dbReference type="ChEBI" id="CHEBI:15377"/>
        <dbReference type="ChEBI" id="CHEBI:15740"/>
        <dbReference type="ChEBI" id="CHEBI:49298"/>
        <dbReference type="ChEBI" id="CHEBI:64731"/>
        <dbReference type="EC" id="3.5.1.88"/>
    </reaction>
</comment>
<evidence type="ECO:0000256" key="2">
    <source>
        <dbReference type="HAMAP-Rule" id="MF_00163"/>
    </source>
</evidence>
<feature type="binding site" evidence="2">
    <location>
        <position position="136"/>
    </location>
    <ligand>
        <name>Fe cation</name>
        <dbReference type="ChEBI" id="CHEBI:24875"/>
    </ligand>
</feature>
<proteinExistence type="inferred from homology"/>
<name>A0A2T0RJ23_9RHOB</name>
<evidence type="ECO:0000256" key="1">
    <source>
        <dbReference type="ARBA" id="ARBA00010759"/>
    </source>
</evidence>